<protein>
    <submittedName>
        <fullName evidence="1">Uncharacterized protein</fullName>
    </submittedName>
</protein>
<dbReference type="EMBL" id="CAMXCT020000356">
    <property type="protein sequence ID" value="CAL1131010.1"/>
    <property type="molecule type" value="Genomic_DNA"/>
</dbReference>
<sequence length="404" mass="43369">MDSATAASVYGMRFPVTARSRDDPRLLGWRMVDGKSQALQQRHLAELEAEGRKMKDQPKEDTPGSGMLVAIAHFDALQASAKKPAVIKAEVLPLSEVIAEAGQGQGQDGPGLSLRDRLLRQAAGKVLGCWCDLQLRAATAASVYGMRFPVTARSRDDPRLLGWRMVDGKSQALQQRHLAELEAEGRKMKDQPKEDTPGSGMLAAIAHFDALQAAKKPVIKAEVAEFEASPGAEVAEVVEFEAAPLSEVIAEAGQGQGQDGPGLSLRDRLLRQAAAGKVLGCWCDLQLRAGTLAQLLIVDIAPSAFAVAMDSATAASVYGMRFPVTARSRDDPRLLGWRMVDGKSQALQQRHLAELEAEGRKMKDQPKEDTPGSGMLAAIAHFDALQASAKKPAVIKAEAGREWI</sequence>
<reference evidence="2 3" key="2">
    <citation type="submission" date="2024-05" db="EMBL/GenBank/DDBJ databases">
        <authorList>
            <person name="Chen Y."/>
            <person name="Shah S."/>
            <person name="Dougan E. K."/>
            <person name="Thang M."/>
            <person name="Chan C."/>
        </authorList>
    </citation>
    <scope>NUCLEOTIDE SEQUENCE [LARGE SCALE GENOMIC DNA]</scope>
</reference>
<dbReference type="EMBL" id="CAMXCT010000356">
    <property type="protein sequence ID" value="CAI3977635.1"/>
    <property type="molecule type" value="Genomic_DNA"/>
</dbReference>
<accession>A0A9P1BRZ1</accession>
<organism evidence="1">
    <name type="scientific">Cladocopium goreaui</name>
    <dbReference type="NCBI Taxonomy" id="2562237"/>
    <lineage>
        <taxon>Eukaryota</taxon>
        <taxon>Sar</taxon>
        <taxon>Alveolata</taxon>
        <taxon>Dinophyceae</taxon>
        <taxon>Suessiales</taxon>
        <taxon>Symbiodiniaceae</taxon>
        <taxon>Cladocopium</taxon>
    </lineage>
</organism>
<comment type="caution">
    <text evidence="1">The sequence shown here is derived from an EMBL/GenBank/DDBJ whole genome shotgun (WGS) entry which is preliminary data.</text>
</comment>
<name>A0A9P1BRZ1_9DINO</name>
<dbReference type="AlphaFoldDB" id="A0A9P1BRZ1"/>
<dbReference type="Proteomes" id="UP001152797">
    <property type="component" value="Unassembled WGS sequence"/>
</dbReference>
<reference evidence="1" key="1">
    <citation type="submission" date="2022-10" db="EMBL/GenBank/DDBJ databases">
        <authorList>
            <person name="Chen Y."/>
            <person name="Dougan E. K."/>
            <person name="Chan C."/>
            <person name="Rhodes N."/>
            <person name="Thang M."/>
        </authorList>
    </citation>
    <scope>NUCLEOTIDE SEQUENCE</scope>
</reference>
<gene>
    <name evidence="1" type="ORF">C1SCF055_LOCUS5761</name>
</gene>
<dbReference type="EMBL" id="CAMXCT030000356">
    <property type="protein sequence ID" value="CAL4764947.1"/>
    <property type="molecule type" value="Genomic_DNA"/>
</dbReference>
<proteinExistence type="predicted"/>
<evidence type="ECO:0000313" key="2">
    <source>
        <dbReference type="EMBL" id="CAL4764947.1"/>
    </source>
</evidence>
<evidence type="ECO:0000313" key="1">
    <source>
        <dbReference type="EMBL" id="CAI3977635.1"/>
    </source>
</evidence>
<keyword evidence="3" id="KW-1185">Reference proteome</keyword>
<evidence type="ECO:0000313" key="3">
    <source>
        <dbReference type="Proteomes" id="UP001152797"/>
    </source>
</evidence>